<reference evidence="4" key="2">
    <citation type="submission" date="2010-04" db="EMBL/GenBank/DDBJ databases">
        <authorList>
            <person name="Buell R."/>
            <person name="Hamilton J."/>
            <person name="Hostetler J."/>
        </authorList>
    </citation>
    <scope>NUCLEOTIDE SEQUENCE [LARGE SCALE GENOMIC DNA]</scope>
    <source>
        <strain evidence="4">DAOM:BR144</strain>
    </source>
</reference>
<organism evidence="3 4">
    <name type="scientific">Globisporangium ultimum (strain ATCC 200006 / CBS 805.95 / DAOM BR144)</name>
    <name type="common">Pythium ultimum</name>
    <dbReference type="NCBI Taxonomy" id="431595"/>
    <lineage>
        <taxon>Eukaryota</taxon>
        <taxon>Sar</taxon>
        <taxon>Stramenopiles</taxon>
        <taxon>Oomycota</taxon>
        <taxon>Peronosporomycetes</taxon>
        <taxon>Pythiales</taxon>
        <taxon>Pythiaceae</taxon>
        <taxon>Globisporangium</taxon>
    </lineage>
</organism>
<evidence type="ECO:0000313" key="3">
    <source>
        <dbReference type="EnsemblProtists" id="PYU1_T005873"/>
    </source>
</evidence>
<dbReference type="VEuPathDB" id="FungiDB:PYU1_G005861"/>
<protein>
    <recommendedName>
        <fullName evidence="2">DUF4460 domain-containing protein</fullName>
    </recommendedName>
</protein>
<feature type="region of interest" description="Disordered" evidence="1">
    <location>
        <begin position="410"/>
        <end position="434"/>
    </location>
</feature>
<dbReference type="Proteomes" id="UP000019132">
    <property type="component" value="Unassembled WGS sequence"/>
</dbReference>
<reference evidence="4" key="1">
    <citation type="journal article" date="2010" name="Genome Biol.">
        <title>Genome sequence of the necrotrophic plant pathogen Pythium ultimum reveals original pathogenicity mechanisms and effector repertoire.</title>
        <authorList>
            <person name="Levesque C.A."/>
            <person name="Brouwer H."/>
            <person name="Cano L."/>
            <person name="Hamilton J.P."/>
            <person name="Holt C."/>
            <person name="Huitema E."/>
            <person name="Raffaele S."/>
            <person name="Robideau G.P."/>
            <person name="Thines M."/>
            <person name="Win J."/>
            <person name="Zerillo M.M."/>
            <person name="Beakes G.W."/>
            <person name="Boore J.L."/>
            <person name="Busam D."/>
            <person name="Dumas B."/>
            <person name="Ferriera S."/>
            <person name="Fuerstenberg S.I."/>
            <person name="Gachon C.M."/>
            <person name="Gaulin E."/>
            <person name="Govers F."/>
            <person name="Grenville-Briggs L."/>
            <person name="Horner N."/>
            <person name="Hostetler J."/>
            <person name="Jiang R.H."/>
            <person name="Johnson J."/>
            <person name="Krajaejun T."/>
            <person name="Lin H."/>
            <person name="Meijer H.J."/>
            <person name="Moore B."/>
            <person name="Morris P."/>
            <person name="Phuntmart V."/>
            <person name="Puiu D."/>
            <person name="Shetty J."/>
            <person name="Stajich J.E."/>
            <person name="Tripathy S."/>
            <person name="Wawra S."/>
            <person name="van West P."/>
            <person name="Whitty B.R."/>
            <person name="Coutinho P.M."/>
            <person name="Henrissat B."/>
            <person name="Martin F."/>
            <person name="Thomas P.D."/>
            <person name="Tyler B.M."/>
            <person name="De Vries R.P."/>
            <person name="Kamoun S."/>
            <person name="Yandell M."/>
            <person name="Tisserat N."/>
            <person name="Buell C.R."/>
        </authorList>
    </citation>
    <scope>NUCLEOTIDE SEQUENCE</scope>
    <source>
        <strain evidence="4">DAOM:BR144</strain>
    </source>
</reference>
<evidence type="ECO:0000259" key="2">
    <source>
        <dbReference type="Pfam" id="PF14687"/>
    </source>
</evidence>
<dbReference type="InParanoid" id="K3WLN1"/>
<keyword evidence="4" id="KW-1185">Reference proteome</keyword>
<dbReference type="OMA" id="IWRGERD"/>
<reference evidence="3" key="3">
    <citation type="submission" date="2015-02" db="UniProtKB">
        <authorList>
            <consortium name="EnsemblProtists"/>
        </authorList>
    </citation>
    <scope>IDENTIFICATION</scope>
    <source>
        <strain evidence="3">DAOM BR144</strain>
    </source>
</reference>
<dbReference type="PANTHER" id="PTHR31596:SF10">
    <property type="entry name" value="DUF4460 DOMAIN-CONTAINING PROTEIN"/>
    <property type="match status" value="1"/>
</dbReference>
<evidence type="ECO:0000256" key="1">
    <source>
        <dbReference type="SAM" id="MobiDB-lite"/>
    </source>
</evidence>
<feature type="compositionally biased region" description="Acidic residues" evidence="1">
    <location>
        <begin position="413"/>
        <end position="424"/>
    </location>
</feature>
<dbReference type="EnsemblProtists" id="PYU1_T005873">
    <property type="protein sequence ID" value="PYU1_T005873"/>
    <property type="gene ID" value="PYU1_G005861"/>
</dbReference>
<sequence length="434" mass="48421">MIITPIVGKAAIRPDSFQTITTITPCDMSLEFTITRVVKNRWFKSARIQSLTLPSRTIRISSVAMAAVAAALLRRGRTQLHAPRASSFAPVAVFAQHARVTAPFMALATTSSIGAVRTKVSDRAQRRKNLRKMKNSAEKVPLLKDTLRKLYLRTHPDLFGQYPKQQEQNEASYKELLGILDSIEKNNEFPPAKTLVLPFSLKTPVDGVFKEVSLYLRTTGGACNTLVEEALGKFFVECGLPGVFQWGEGSWGKALGKDKVQNSNLDFDKEDEEAKKREEIAAKEKAEREAKYSAPAYNPVDRKAPEDNSIERILNELNDVFEIIAAVPLMDEEEYGELRVYYEKGQGLDEIEARGYSIKAGTKMIWEGERDLNVLTKGIDADSAMIIQRILLHTLAIEQKVKELIESGHIDPEDVVSDDEDEEAATTSSETKTN</sequence>
<name>K3WLN1_GLOUD</name>
<dbReference type="HOGENOM" id="CLU_051770_0_0_1"/>
<dbReference type="EMBL" id="GL376573">
    <property type="status" value="NOT_ANNOTATED_CDS"/>
    <property type="molecule type" value="Genomic_DNA"/>
</dbReference>
<accession>K3WLN1</accession>
<dbReference type="AlphaFoldDB" id="K3WLN1"/>
<proteinExistence type="predicted"/>
<dbReference type="InterPro" id="IPR028031">
    <property type="entry name" value="DUF4460"/>
</dbReference>
<feature type="compositionally biased region" description="Low complexity" evidence="1">
    <location>
        <begin position="425"/>
        <end position="434"/>
    </location>
</feature>
<dbReference type="InterPro" id="IPR027986">
    <property type="entry name" value="TCAIM"/>
</dbReference>
<dbReference type="eggNOG" id="ENOG502QSKE">
    <property type="taxonomic scope" value="Eukaryota"/>
</dbReference>
<feature type="domain" description="DUF4460" evidence="2">
    <location>
        <begin position="136"/>
        <end position="239"/>
    </location>
</feature>
<evidence type="ECO:0000313" key="4">
    <source>
        <dbReference type="Proteomes" id="UP000019132"/>
    </source>
</evidence>
<dbReference type="PANTHER" id="PTHR31596">
    <property type="entry name" value="T-CELL ACTIVATION INHIBITOR, MITOCHONDRIAL"/>
    <property type="match status" value="1"/>
</dbReference>
<dbReference type="Pfam" id="PF14687">
    <property type="entry name" value="DUF4460"/>
    <property type="match status" value="1"/>
</dbReference>